<dbReference type="InterPro" id="IPR006629">
    <property type="entry name" value="LITAF"/>
</dbReference>
<sequence>MIHPMMNNPMCGPYPVTLQCNNCGAEGLTRVVKDPNNMFTIGCVVITLIGGFCLTPLLCCWTSAFDYSHHCSVCGTLLGVNKH</sequence>
<accession>A0A6V7VBP5</accession>
<gene>
    <name evidence="3" type="ORF">MENT_LOCUS23872</name>
</gene>
<dbReference type="PROSITE" id="PS51837">
    <property type="entry name" value="LITAF"/>
    <property type="match status" value="1"/>
</dbReference>
<protein>
    <recommendedName>
        <fullName evidence="2">LITAF domain-containing protein</fullName>
    </recommendedName>
</protein>
<name>A0A6V7VBP5_MELEN</name>
<evidence type="ECO:0000313" key="3">
    <source>
        <dbReference type="EMBL" id="CAD2172330.1"/>
    </source>
</evidence>
<dbReference type="AlphaFoldDB" id="A0A6V7VBP5"/>
<evidence type="ECO:0000259" key="2">
    <source>
        <dbReference type="PROSITE" id="PS51837"/>
    </source>
</evidence>
<proteinExistence type="predicted"/>
<keyword evidence="1" id="KW-1133">Transmembrane helix</keyword>
<reference evidence="3 4" key="1">
    <citation type="submission" date="2020-08" db="EMBL/GenBank/DDBJ databases">
        <authorList>
            <person name="Koutsovoulos G."/>
            <person name="Danchin GJ E."/>
        </authorList>
    </citation>
    <scope>NUCLEOTIDE SEQUENCE [LARGE SCALE GENOMIC DNA]</scope>
</reference>
<evidence type="ECO:0000256" key="1">
    <source>
        <dbReference type="SAM" id="Phobius"/>
    </source>
</evidence>
<evidence type="ECO:0000313" key="4">
    <source>
        <dbReference type="Proteomes" id="UP000580250"/>
    </source>
</evidence>
<organism evidence="3 4">
    <name type="scientific">Meloidogyne enterolobii</name>
    <name type="common">Root-knot nematode worm</name>
    <name type="synonym">Meloidogyne mayaguensis</name>
    <dbReference type="NCBI Taxonomy" id="390850"/>
    <lineage>
        <taxon>Eukaryota</taxon>
        <taxon>Metazoa</taxon>
        <taxon>Ecdysozoa</taxon>
        <taxon>Nematoda</taxon>
        <taxon>Chromadorea</taxon>
        <taxon>Rhabditida</taxon>
        <taxon>Tylenchina</taxon>
        <taxon>Tylenchomorpha</taxon>
        <taxon>Tylenchoidea</taxon>
        <taxon>Meloidogynidae</taxon>
        <taxon>Meloidogyninae</taxon>
        <taxon>Meloidogyne</taxon>
    </lineage>
</organism>
<comment type="caution">
    <text evidence="3">The sequence shown here is derived from an EMBL/GenBank/DDBJ whole genome shotgun (WGS) entry which is preliminary data.</text>
</comment>
<dbReference type="Proteomes" id="UP000580250">
    <property type="component" value="Unassembled WGS sequence"/>
</dbReference>
<feature type="transmembrane region" description="Helical" evidence="1">
    <location>
        <begin position="38"/>
        <end position="59"/>
    </location>
</feature>
<keyword evidence="1" id="KW-0812">Transmembrane</keyword>
<feature type="domain" description="LITAF" evidence="2">
    <location>
        <begin position="1"/>
        <end position="83"/>
    </location>
</feature>
<keyword evidence="1" id="KW-0472">Membrane</keyword>
<dbReference type="EMBL" id="CAJEWN010000198">
    <property type="protein sequence ID" value="CAD2172330.1"/>
    <property type="molecule type" value="Genomic_DNA"/>
</dbReference>
<dbReference type="Pfam" id="PF10601">
    <property type="entry name" value="zf-LITAF-like"/>
    <property type="match status" value="1"/>
</dbReference>
<dbReference type="SMART" id="SM00714">
    <property type="entry name" value="LITAF"/>
    <property type="match status" value="1"/>
</dbReference>